<sequence>MRPEKIKVFGHRGASAYRPENTLEAFKLAFDMGADAIECDLVPTKDGQLIIRHDNYLSTTTDVASRPEFEHLKREGIVGWQETRADWFCEDFTLAELKQLRATERLTDERPGSAKFDGQFELATLDELLTSDFTAGKHLILEVKHGAYFAAQGFPISAILARKLREIDWRSHGITLTLESFDFKVLEQMKKVCGDVGEYVFLVDTWGEPRFDETAKIFDGISFNSVLVFNSDWIEEAKARGLKVFVWTARAEDAEASTDEYFAKFALCGADGVFTDNPDLLVEVVAGLEH</sequence>
<dbReference type="InterPro" id="IPR017946">
    <property type="entry name" value="PLC-like_Pdiesterase_TIM-brl"/>
</dbReference>
<protein>
    <submittedName>
        <fullName evidence="2">Glycerophosphoryl diester phosphodiesterase</fullName>
        <ecNumber evidence="2">3.1.4.46</ecNumber>
    </submittedName>
</protein>
<dbReference type="AlphaFoldDB" id="A0A060JP60"/>
<dbReference type="HOGENOM" id="CLU_030226_0_1_11"/>
<dbReference type="PANTHER" id="PTHR46211:SF1">
    <property type="entry name" value="GLYCEROPHOSPHODIESTER PHOSPHODIESTERASE, CYTOPLASMIC"/>
    <property type="match status" value="1"/>
</dbReference>
<evidence type="ECO:0000313" key="3">
    <source>
        <dbReference type="Proteomes" id="UP000067708"/>
    </source>
</evidence>
<dbReference type="GO" id="GO:0006629">
    <property type="term" value="P:lipid metabolic process"/>
    <property type="evidence" value="ECO:0007669"/>
    <property type="project" value="InterPro"/>
</dbReference>
<keyword evidence="3" id="KW-1185">Reference proteome</keyword>
<dbReference type="KEGG" id="rla:Rhola_00011860"/>
<accession>A0A060JP60</accession>
<dbReference type="PANTHER" id="PTHR46211">
    <property type="entry name" value="GLYCEROPHOSPHORYL DIESTER PHOSPHODIESTERASE"/>
    <property type="match status" value="1"/>
</dbReference>
<dbReference type="RefSeq" id="WP_038503118.1">
    <property type="nucleotide sequence ID" value="NZ_CP007490.1"/>
</dbReference>
<name>A0A060JP60_9MICO</name>
<dbReference type="EMBL" id="CP007490">
    <property type="protein sequence ID" value="AIC47979.1"/>
    <property type="molecule type" value="Genomic_DNA"/>
</dbReference>
<dbReference type="EC" id="3.1.4.46" evidence="2"/>
<dbReference type="SUPFAM" id="SSF51695">
    <property type="entry name" value="PLC-like phosphodiesterases"/>
    <property type="match status" value="1"/>
</dbReference>
<keyword evidence="2" id="KW-0378">Hydrolase</keyword>
<dbReference type="STRING" id="529884.Rhola_00011860"/>
<reference evidence="2 3" key="1">
    <citation type="journal article" date="2014" name="Int. J. Syst. Evol. Microbiol.">
        <title>Rhodoluna lacicola gen. nov., sp. nov., a planktonic freshwater bacterium with stream-lined genome.</title>
        <authorList>
            <person name="Hahn M."/>
            <person name="Schmidt J."/>
            <person name="Taipale S.J."/>
            <person name="Doolittle W.F."/>
            <person name="Koll U."/>
        </authorList>
    </citation>
    <scope>NUCLEOTIDE SEQUENCE [LARGE SCALE GENOMIC DNA]</scope>
    <source>
        <strain evidence="2 3">MWH-Ta8</strain>
    </source>
</reference>
<evidence type="ECO:0000313" key="2">
    <source>
        <dbReference type="EMBL" id="AIC47979.1"/>
    </source>
</evidence>
<dbReference type="PROSITE" id="PS51704">
    <property type="entry name" value="GP_PDE"/>
    <property type="match status" value="1"/>
</dbReference>
<feature type="domain" description="GP-PDE" evidence="1">
    <location>
        <begin position="6"/>
        <end position="285"/>
    </location>
</feature>
<dbReference type="Gene3D" id="3.20.20.190">
    <property type="entry name" value="Phosphatidylinositol (PI) phosphodiesterase"/>
    <property type="match status" value="1"/>
</dbReference>
<dbReference type="eggNOG" id="COG0584">
    <property type="taxonomic scope" value="Bacteria"/>
</dbReference>
<gene>
    <name evidence="2" type="ORF">Rhola_00011860</name>
</gene>
<dbReference type="GO" id="GO:0008889">
    <property type="term" value="F:glycerophosphodiester phosphodiesterase activity"/>
    <property type="evidence" value="ECO:0007669"/>
    <property type="project" value="UniProtKB-EC"/>
</dbReference>
<dbReference type="OrthoDB" id="9758957at2"/>
<dbReference type="PATRIC" id="fig|529884.3.peg.1145"/>
<dbReference type="Proteomes" id="UP000067708">
    <property type="component" value="Chromosome"/>
</dbReference>
<evidence type="ECO:0000259" key="1">
    <source>
        <dbReference type="PROSITE" id="PS51704"/>
    </source>
</evidence>
<proteinExistence type="predicted"/>
<dbReference type="Pfam" id="PF03009">
    <property type="entry name" value="GDPD"/>
    <property type="match status" value="1"/>
</dbReference>
<organism evidence="2 3">
    <name type="scientific">Rhodoluna lacicola</name>
    <dbReference type="NCBI Taxonomy" id="529884"/>
    <lineage>
        <taxon>Bacteria</taxon>
        <taxon>Bacillati</taxon>
        <taxon>Actinomycetota</taxon>
        <taxon>Actinomycetes</taxon>
        <taxon>Micrococcales</taxon>
        <taxon>Microbacteriaceae</taxon>
        <taxon>Luna cluster</taxon>
        <taxon>Luna-1 subcluster</taxon>
        <taxon>Rhodoluna</taxon>
    </lineage>
</organism>
<dbReference type="InterPro" id="IPR030395">
    <property type="entry name" value="GP_PDE_dom"/>
</dbReference>